<organism evidence="2 3">
    <name type="scientific">Basidiobolus ranarum</name>
    <dbReference type="NCBI Taxonomy" id="34480"/>
    <lineage>
        <taxon>Eukaryota</taxon>
        <taxon>Fungi</taxon>
        <taxon>Fungi incertae sedis</taxon>
        <taxon>Zoopagomycota</taxon>
        <taxon>Entomophthoromycotina</taxon>
        <taxon>Basidiobolomycetes</taxon>
        <taxon>Basidiobolales</taxon>
        <taxon>Basidiobolaceae</taxon>
        <taxon>Basidiobolus</taxon>
    </lineage>
</organism>
<sequence length="255" mass="29049">MLKYRDITLQRLDKFTSSDQWKDVNLSAQLYPNVEAGEEWVKIKVFSVPELKRIPFEEATKGDFQEAKVHQEFGPSWSTHWFHISVKVPSHWKGQKVEFHWDGNGEGLIWTKEGSPIHGLTGGTGGDRRVEYVLTEKAQGNEQVEFYIEHACNGMFGNGDGISAPDPNRKYRLSTAHLVTVNETAIQLLRDFEVVRGIAKELPKESNQGAKALYTANEIVNAFRRQDPESMKKCREIAKEFFKERNGTSQHAIAI</sequence>
<name>A0ABR2WTU9_9FUNG</name>
<evidence type="ECO:0000313" key="3">
    <source>
        <dbReference type="Proteomes" id="UP001479436"/>
    </source>
</evidence>
<dbReference type="PANTHER" id="PTHR46017:SF1">
    <property type="entry name" value="ALPHA-MANNOSIDASE 2C1"/>
    <property type="match status" value="1"/>
</dbReference>
<accession>A0ABR2WTU9</accession>
<proteinExistence type="predicted"/>
<gene>
    <name evidence="2" type="primary">AMS1</name>
    <name evidence="2" type="ORF">K7432_007077</name>
</gene>
<comment type="caution">
    <text evidence="2">The sequence shown here is derived from an EMBL/GenBank/DDBJ whole genome shotgun (WGS) entry which is preliminary data.</text>
</comment>
<dbReference type="InterPro" id="IPR054723">
    <property type="entry name" value="Ams1-like_N"/>
</dbReference>
<dbReference type="EMBL" id="JASJQH010000335">
    <property type="protein sequence ID" value="KAK9764963.1"/>
    <property type="molecule type" value="Genomic_DNA"/>
</dbReference>
<keyword evidence="3" id="KW-1185">Reference proteome</keyword>
<feature type="domain" description="Alpha-mannosidase Ams1-like N-terminal" evidence="1">
    <location>
        <begin position="41"/>
        <end position="179"/>
    </location>
</feature>
<evidence type="ECO:0000259" key="1">
    <source>
        <dbReference type="Pfam" id="PF22907"/>
    </source>
</evidence>
<dbReference type="PANTHER" id="PTHR46017">
    <property type="entry name" value="ALPHA-MANNOSIDASE 2C1"/>
    <property type="match status" value="1"/>
</dbReference>
<reference evidence="2 3" key="1">
    <citation type="submission" date="2023-04" db="EMBL/GenBank/DDBJ databases">
        <title>Genome of Basidiobolus ranarum AG-B5.</title>
        <authorList>
            <person name="Stajich J.E."/>
            <person name="Carter-House D."/>
            <person name="Gryganskyi A."/>
        </authorList>
    </citation>
    <scope>NUCLEOTIDE SEQUENCE [LARGE SCALE GENOMIC DNA]</scope>
    <source>
        <strain evidence="2 3">AG-B5</strain>
    </source>
</reference>
<dbReference type="EC" id="3.2.1.24" evidence="2"/>
<evidence type="ECO:0000313" key="2">
    <source>
        <dbReference type="EMBL" id="KAK9764963.1"/>
    </source>
</evidence>
<protein>
    <submittedName>
        <fullName evidence="2">Glycoside hydrolase, 38 vacuolar alpha mannosidase</fullName>
        <ecNumber evidence="2">3.2.1.24</ecNumber>
    </submittedName>
</protein>
<dbReference type="Proteomes" id="UP001479436">
    <property type="component" value="Unassembled WGS sequence"/>
</dbReference>
<dbReference type="Pfam" id="PF22907">
    <property type="entry name" value="Ams1-like_1st"/>
    <property type="match status" value="1"/>
</dbReference>
<dbReference type="GO" id="GO:0004559">
    <property type="term" value="F:alpha-mannosidase activity"/>
    <property type="evidence" value="ECO:0007669"/>
    <property type="project" value="UniProtKB-EC"/>
</dbReference>
<keyword evidence="2" id="KW-0378">Hydrolase</keyword>
<keyword evidence="2" id="KW-0326">Glycosidase</keyword>